<keyword evidence="4" id="KW-1185">Reference proteome</keyword>
<feature type="coiled-coil region" evidence="1">
    <location>
        <begin position="154"/>
        <end position="188"/>
    </location>
</feature>
<comment type="caution">
    <text evidence="3">The sequence shown here is derived from an EMBL/GenBank/DDBJ whole genome shotgun (WGS) entry which is preliminary data.</text>
</comment>
<evidence type="ECO:0000256" key="2">
    <source>
        <dbReference type="SAM" id="MobiDB-lite"/>
    </source>
</evidence>
<sequence>MEVDEQPRGGRSGGRRAYMSLEANDLSLKDEKQTQTELLIGTGKAHFVTPRIVLSSEKASDSSYDRAFADLCKRIRSPAWAPSLLIALGHDPVKSRDDLERKIREDEAAEVIDSELRLFFDTVLAPVVQERESALVNTIHECVQEEMRVKELATQSQQQRLAQLTQQIEEWEKQVVHLKAKVDRRVAENNALRKEQYRQLLMLRDIMSKQGTEPGALSALNEAIANVLVGKQQTATPEITPNNNNPGQDKGSGRGCISVNANVEALLWKKEKWEQRAREATMECEGLRDKIARLTQENVSYRATESIPWFLKPQNAIAERQRIADAVYSCQSNWEDIGDSLVELLNNDILWAAVEHSARRGGKRRVSRGLEAVLAQLDSSIQTSFVEEDISEKVQDNATPELGKRRSTFTLGRLIPCKSCNGIGYVDADKGDTGTTDTDSYLRKTLEQVLELKTQLDKANTKALTLAGQLQLSHMQNSQLQEKIQQMELVKSSAVNCCLQTDLDEEEGLDLDDIMHSAYGQDASTSDTPRTAPHQKRRNTQYEHLIVELKSTLAVKNEGLAESRKALDIAHARVVNLQRTLQKEKEAHTEELTMLKSSLAFSLKTRNSKIEDQQVAVKLLMKRFSSETIHPLGMKQKSAGVLPPTNKFEHDGESDSDDHDVGSDSSLGSTHNTRTTEQPNELDDLKRMEILAHRYAEDIIRVRNEYETQQELLKKAEAEIAEASEKRGRTNSISQGNLVVSMASHPRDLFKALSTAQTDILKLRRASQRSSALQTDRLLTLTTHLGHMSEEICTLRKRNLAELEFWKLECEKLQNTNKALEAERMIHMKQLQDTQSRDDFGDLSSKICSICERHKKRLIQISNELLKQAQSARSEPEVEVPAPSVLTDLERKLVSGALLDLETIYAGMTSAKQQVARDLVATHLGTVPRSRSARHPIANLTQAESKATRPKTQRGKDGSSPALTKSATNSPRKVLAGPTPKSSLQRKKTGGEEDREDTYKSTGSPSLASLELTTAMSNVESDAKSAREIELPEHAAELCQAQ</sequence>
<reference evidence="3" key="1">
    <citation type="submission" date="2023-04" db="EMBL/GenBank/DDBJ databases">
        <title>Phytophthora fragariaefolia NBRC 109709.</title>
        <authorList>
            <person name="Ichikawa N."/>
            <person name="Sato H."/>
            <person name="Tonouchi N."/>
        </authorList>
    </citation>
    <scope>NUCLEOTIDE SEQUENCE</scope>
    <source>
        <strain evidence="3">NBRC 109709</strain>
    </source>
</reference>
<feature type="compositionally biased region" description="Polar residues" evidence="2">
    <location>
        <begin position="1000"/>
        <end position="1010"/>
    </location>
</feature>
<accession>A0A9W7D8V1</accession>
<name>A0A9W7D8V1_9STRA</name>
<keyword evidence="1" id="KW-0175">Coiled coil</keyword>
<protein>
    <submittedName>
        <fullName evidence="3">Unnamed protein product</fullName>
    </submittedName>
</protein>
<proteinExistence type="predicted"/>
<evidence type="ECO:0000313" key="4">
    <source>
        <dbReference type="Proteomes" id="UP001165121"/>
    </source>
</evidence>
<evidence type="ECO:0000256" key="1">
    <source>
        <dbReference type="SAM" id="Coils"/>
    </source>
</evidence>
<dbReference type="Proteomes" id="UP001165121">
    <property type="component" value="Unassembled WGS sequence"/>
</dbReference>
<feature type="compositionally biased region" description="Polar residues" evidence="2">
    <location>
        <begin position="670"/>
        <end position="679"/>
    </location>
</feature>
<organism evidence="3 4">
    <name type="scientific">Phytophthora fragariaefolia</name>
    <dbReference type="NCBI Taxonomy" id="1490495"/>
    <lineage>
        <taxon>Eukaryota</taxon>
        <taxon>Sar</taxon>
        <taxon>Stramenopiles</taxon>
        <taxon>Oomycota</taxon>
        <taxon>Peronosporomycetes</taxon>
        <taxon>Peronosporales</taxon>
        <taxon>Peronosporaceae</taxon>
        <taxon>Phytophthora</taxon>
    </lineage>
</organism>
<feature type="region of interest" description="Disordered" evidence="2">
    <location>
        <begin position="631"/>
        <end position="685"/>
    </location>
</feature>
<feature type="region of interest" description="Disordered" evidence="2">
    <location>
        <begin position="926"/>
        <end position="1010"/>
    </location>
</feature>
<feature type="coiled-coil region" evidence="1">
    <location>
        <begin position="803"/>
        <end position="837"/>
    </location>
</feature>
<dbReference type="OrthoDB" id="72741at2759"/>
<dbReference type="EMBL" id="BSXT01008750">
    <property type="protein sequence ID" value="GMF66737.1"/>
    <property type="molecule type" value="Genomic_DNA"/>
</dbReference>
<feature type="coiled-coil region" evidence="1">
    <location>
        <begin position="263"/>
        <end position="304"/>
    </location>
</feature>
<feature type="coiled-coil region" evidence="1">
    <location>
        <begin position="699"/>
        <end position="733"/>
    </location>
</feature>
<feature type="compositionally biased region" description="Polar residues" evidence="2">
    <location>
        <begin position="961"/>
        <end position="971"/>
    </location>
</feature>
<evidence type="ECO:0000313" key="3">
    <source>
        <dbReference type="EMBL" id="GMF66737.1"/>
    </source>
</evidence>
<dbReference type="AlphaFoldDB" id="A0A9W7D8V1"/>
<gene>
    <name evidence="3" type="ORF">Pfra01_002829400</name>
</gene>